<accession>A0A482JAQ2</accession>
<dbReference type="EMBL" id="MK494099">
    <property type="protein sequence ID" value="QBP29774.1"/>
    <property type="molecule type" value="Genomic_DNA"/>
</dbReference>
<dbReference type="GeneID" id="63743109"/>
<protein>
    <submittedName>
        <fullName evidence="1">Uncharacterized protein</fullName>
    </submittedName>
</protein>
<organism evidence="1 2">
    <name type="scientific">Mycobacterium phage Typha</name>
    <dbReference type="NCBI Taxonomy" id="2517971"/>
    <lineage>
        <taxon>Viruses</taxon>
        <taxon>Duplodnaviria</taxon>
        <taxon>Heunggongvirae</taxon>
        <taxon>Uroviricota</taxon>
        <taxon>Caudoviricetes</taxon>
        <taxon>Typhavirus</taxon>
        <taxon>Typhavirus typha</taxon>
    </lineage>
</organism>
<evidence type="ECO:0000313" key="1">
    <source>
        <dbReference type="EMBL" id="QBP29774.1"/>
    </source>
</evidence>
<keyword evidence="2" id="KW-1185">Reference proteome</keyword>
<evidence type="ECO:0000313" key="2">
    <source>
        <dbReference type="Proteomes" id="UP000294565"/>
    </source>
</evidence>
<proteinExistence type="predicted"/>
<gene>
    <name evidence="1" type="primary">119</name>
    <name evidence="1" type="ORF">SEA_TYPHA_119</name>
</gene>
<name>A0A482JAQ2_9CAUD</name>
<sequence>MRHSGLVSYTRDMTNTIATQDLTPGTRVRLIGSPAVTGTLVGYFKPLHGRRRVNVKWDRELVANYFDTQVEAI</sequence>
<reference evidence="1 2" key="1">
    <citation type="submission" date="2019-02" db="EMBL/GenBank/DDBJ databases">
        <authorList>
            <person name="Kanzanas C."/>
            <person name="Smith M.A."/>
            <person name="Zack K.M."/>
            <person name="Garlena R.A."/>
            <person name="Russell D.A."/>
            <person name="Pope W.H."/>
            <person name="Jacobs-Sera D."/>
            <person name="Hatfull G.F."/>
        </authorList>
    </citation>
    <scope>NUCLEOTIDE SEQUENCE [LARGE SCALE GENOMIC DNA]</scope>
</reference>
<dbReference type="RefSeq" id="YP_010049786.1">
    <property type="nucleotide sequence ID" value="NC_054393.1"/>
</dbReference>
<dbReference type="KEGG" id="vg:63743109"/>
<dbReference type="Proteomes" id="UP000294565">
    <property type="component" value="Segment"/>
</dbReference>